<proteinExistence type="predicted"/>
<accession>A0A263CYX2</accession>
<feature type="domain" description="PIN" evidence="5">
    <location>
        <begin position="5"/>
        <end position="108"/>
    </location>
</feature>
<keyword evidence="4" id="KW-0460">Magnesium</keyword>
<reference evidence="7 8" key="1">
    <citation type="submission" date="2017-07" db="EMBL/GenBank/DDBJ databases">
        <title>Amycolatopsis antarcticus sp. nov., isolated from the surface of an Antarcticus brown macroalga.</title>
        <authorList>
            <person name="Wang J."/>
            <person name="Leiva S."/>
            <person name="Huang J."/>
            <person name="Huang Y."/>
        </authorList>
    </citation>
    <scope>NUCLEOTIDE SEQUENCE [LARGE SCALE GENOMIC DNA]</scope>
    <source>
        <strain evidence="7 8">AU-G6</strain>
    </source>
</reference>
<dbReference type="Proteomes" id="UP000242444">
    <property type="component" value="Unassembled WGS sequence"/>
</dbReference>
<evidence type="ECO:0000313" key="7">
    <source>
        <dbReference type="EMBL" id="OZM71362.1"/>
    </source>
</evidence>
<keyword evidence="1" id="KW-0540">Nuclease</keyword>
<feature type="domain" description="VapC50 C-terminal" evidence="6">
    <location>
        <begin position="126"/>
        <end position="179"/>
    </location>
</feature>
<protein>
    <submittedName>
        <fullName evidence="7">PIN domain-containing protein</fullName>
    </submittedName>
</protein>
<dbReference type="InterPro" id="IPR029060">
    <property type="entry name" value="PIN-like_dom_sf"/>
</dbReference>
<dbReference type="InterPro" id="IPR002850">
    <property type="entry name" value="PIN_toxin-like"/>
</dbReference>
<dbReference type="SUPFAM" id="SSF88723">
    <property type="entry name" value="PIN domain-like"/>
    <property type="match status" value="1"/>
</dbReference>
<gene>
    <name evidence="7" type="ORF">CFN78_19545</name>
</gene>
<dbReference type="InterPro" id="IPR002716">
    <property type="entry name" value="PIN_dom"/>
</dbReference>
<dbReference type="RefSeq" id="WP_094864310.1">
    <property type="nucleotide sequence ID" value="NZ_NKYE01000013.1"/>
</dbReference>
<dbReference type="GO" id="GO:0046872">
    <property type="term" value="F:metal ion binding"/>
    <property type="evidence" value="ECO:0007669"/>
    <property type="project" value="UniProtKB-KW"/>
</dbReference>
<evidence type="ECO:0000256" key="1">
    <source>
        <dbReference type="ARBA" id="ARBA00022722"/>
    </source>
</evidence>
<keyword evidence="2" id="KW-0479">Metal-binding</keyword>
<evidence type="ECO:0000259" key="6">
    <source>
        <dbReference type="Pfam" id="PF26343"/>
    </source>
</evidence>
<keyword evidence="8" id="KW-1185">Reference proteome</keyword>
<dbReference type="InterPro" id="IPR058652">
    <property type="entry name" value="VapC50_C"/>
</dbReference>
<organism evidence="7 8">
    <name type="scientific">Amycolatopsis antarctica</name>
    <dbReference type="NCBI Taxonomy" id="1854586"/>
    <lineage>
        <taxon>Bacteria</taxon>
        <taxon>Bacillati</taxon>
        <taxon>Actinomycetota</taxon>
        <taxon>Actinomycetes</taxon>
        <taxon>Pseudonocardiales</taxon>
        <taxon>Pseudonocardiaceae</taxon>
        <taxon>Amycolatopsis</taxon>
    </lineage>
</organism>
<keyword evidence="3" id="KW-0378">Hydrolase</keyword>
<dbReference type="GO" id="GO:0016787">
    <property type="term" value="F:hydrolase activity"/>
    <property type="evidence" value="ECO:0007669"/>
    <property type="project" value="UniProtKB-KW"/>
</dbReference>
<evidence type="ECO:0000313" key="8">
    <source>
        <dbReference type="Proteomes" id="UP000242444"/>
    </source>
</evidence>
<dbReference type="InParanoid" id="A0A263CYX2"/>
<evidence type="ECO:0000259" key="5">
    <source>
        <dbReference type="Pfam" id="PF13470"/>
    </source>
</evidence>
<dbReference type="OrthoDB" id="113459at2"/>
<name>A0A263CYX2_9PSEU</name>
<dbReference type="PANTHER" id="PTHR34610">
    <property type="entry name" value="SSL7007 PROTEIN"/>
    <property type="match status" value="1"/>
</dbReference>
<sequence length="194" mass="21414">MAFPVLLDACVLVPISLADLLLRLAEAGTYRPLWSAEVLDEVERNLPKLRVDAARARHRVSVMAAVFPDAEVTGHEDLIGTMTNDPKDRHVLAAAVRGDAAIIVTTNLRDFPAAALSPYDIDAVSPDGFLLDQLDLYPDTTLRCMGDLVAAKQNPAETVEDWLARFERTAPRFVHEVRQLRHGHDFPVPEQKSG</sequence>
<dbReference type="GO" id="GO:0004518">
    <property type="term" value="F:nuclease activity"/>
    <property type="evidence" value="ECO:0007669"/>
    <property type="project" value="UniProtKB-KW"/>
</dbReference>
<dbReference type="AlphaFoldDB" id="A0A263CYX2"/>
<dbReference type="EMBL" id="NKYE01000013">
    <property type="protein sequence ID" value="OZM71362.1"/>
    <property type="molecule type" value="Genomic_DNA"/>
</dbReference>
<evidence type="ECO:0000256" key="2">
    <source>
        <dbReference type="ARBA" id="ARBA00022723"/>
    </source>
</evidence>
<evidence type="ECO:0000256" key="4">
    <source>
        <dbReference type="ARBA" id="ARBA00022842"/>
    </source>
</evidence>
<dbReference type="PANTHER" id="PTHR34610:SF4">
    <property type="entry name" value="SLL8027 PROTEIN"/>
    <property type="match status" value="1"/>
</dbReference>
<dbReference type="Pfam" id="PF13470">
    <property type="entry name" value="PIN_3"/>
    <property type="match status" value="1"/>
</dbReference>
<comment type="caution">
    <text evidence="7">The sequence shown here is derived from an EMBL/GenBank/DDBJ whole genome shotgun (WGS) entry which is preliminary data.</text>
</comment>
<evidence type="ECO:0000256" key="3">
    <source>
        <dbReference type="ARBA" id="ARBA00022801"/>
    </source>
</evidence>
<dbReference type="Pfam" id="PF26343">
    <property type="entry name" value="VapC50_C"/>
    <property type="match status" value="1"/>
</dbReference>